<gene>
    <name evidence="7" type="ORF">METZ01_LOCUS79538</name>
</gene>
<dbReference type="SUPFAM" id="SSF75217">
    <property type="entry name" value="alpha/beta knot"/>
    <property type="match status" value="1"/>
</dbReference>
<dbReference type="GO" id="GO:0003723">
    <property type="term" value="F:RNA binding"/>
    <property type="evidence" value="ECO:0007669"/>
    <property type="project" value="InterPro"/>
</dbReference>
<dbReference type="Gene3D" id="3.40.1280.10">
    <property type="match status" value="1"/>
</dbReference>
<dbReference type="EMBL" id="UINC01006295">
    <property type="protein sequence ID" value="SVA26684.1"/>
    <property type="molecule type" value="Genomic_DNA"/>
</dbReference>
<keyword evidence="3" id="KW-0808">Transferase</keyword>
<proteinExistence type="predicted"/>
<dbReference type="GO" id="GO:0008173">
    <property type="term" value="F:RNA methyltransferase activity"/>
    <property type="evidence" value="ECO:0007669"/>
    <property type="project" value="InterPro"/>
</dbReference>
<keyword evidence="5" id="KW-0819">tRNA processing</keyword>
<sequence length="98" mass="10861">MPLNVALVAPEIPQNTGNIIRLCANSGSRLHLVEPLGFSLDERGLRRASLDYSHLTDVTLHKSFEGLLASIDSTRIFAATLDGKIPYHEIKYQEEDTV</sequence>
<evidence type="ECO:0000256" key="2">
    <source>
        <dbReference type="ARBA" id="ARBA00022603"/>
    </source>
</evidence>
<dbReference type="GO" id="GO:0002132">
    <property type="term" value="P:wobble position uridine ribose methylation"/>
    <property type="evidence" value="ECO:0007669"/>
    <property type="project" value="TreeGrafter"/>
</dbReference>
<reference evidence="7" key="1">
    <citation type="submission" date="2018-05" db="EMBL/GenBank/DDBJ databases">
        <authorList>
            <person name="Lanie J.A."/>
            <person name="Ng W.-L."/>
            <person name="Kazmierczak K.M."/>
            <person name="Andrzejewski T.M."/>
            <person name="Davidsen T.M."/>
            <person name="Wayne K.J."/>
            <person name="Tettelin H."/>
            <person name="Glass J.I."/>
            <person name="Rusch D."/>
            <person name="Podicherti R."/>
            <person name="Tsui H.-C.T."/>
            <person name="Winkler M.E."/>
        </authorList>
    </citation>
    <scope>NUCLEOTIDE SEQUENCE</scope>
</reference>
<dbReference type="GO" id="GO:0002131">
    <property type="term" value="P:wobble position cytosine ribose methylation"/>
    <property type="evidence" value="ECO:0007669"/>
    <property type="project" value="TreeGrafter"/>
</dbReference>
<evidence type="ECO:0000256" key="3">
    <source>
        <dbReference type="ARBA" id="ARBA00022679"/>
    </source>
</evidence>
<dbReference type="PANTHER" id="PTHR42971">
    <property type="entry name" value="TRNA (CYTIDINE(34)-2'-O)-METHYLTRANSFERASE"/>
    <property type="match status" value="1"/>
</dbReference>
<accession>A0A381UFC9</accession>
<evidence type="ECO:0000259" key="6">
    <source>
        <dbReference type="Pfam" id="PF00588"/>
    </source>
</evidence>
<evidence type="ECO:0000256" key="1">
    <source>
        <dbReference type="ARBA" id="ARBA00022490"/>
    </source>
</evidence>
<dbReference type="InterPro" id="IPR016914">
    <property type="entry name" value="TrmL"/>
</dbReference>
<keyword evidence="2" id="KW-0489">Methyltransferase</keyword>
<keyword evidence="1" id="KW-0963">Cytoplasm</keyword>
<organism evidence="7">
    <name type="scientific">marine metagenome</name>
    <dbReference type="NCBI Taxonomy" id="408172"/>
    <lineage>
        <taxon>unclassified sequences</taxon>
        <taxon>metagenomes</taxon>
        <taxon>ecological metagenomes</taxon>
    </lineage>
</organism>
<evidence type="ECO:0000256" key="4">
    <source>
        <dbReference type="ARBA" id="ARBA00022691"/>
    </source>
</evidence>
<evidence type="ECO:0000313" key="7">
    <source>
        <dbReference type="EMBL" id="SVA26684.1"/>
    </source>
</evidence>
<dbReference type="InterPro" id="IPR001537">
    <property type="entry name" value="SpoU_MeTrfase"/>
</dbReference>
<dbReference type="Pfam" id="PF00588">
    <property type="entry name" value="SpoU_methylase"/>
    <property type="match status" value="1"/>
</dbReference>
<dbReference type="InterPro" id="IPR029026">
    <property type="entry name" value="tRNA_m1G_MTases_N"/>
</dbReference>
<keyword evidence="4" id="KW-0949">S-adenosyl-L-methionine</keyword>
<feature type="domain" description="tRNA/rRNA methyltransferase SpoU type" evidence="6">
    <location>
        <begin position="3"/>
        <end position="96"/>
    </location>
</feature>
<dbReference type="AlphaFoldDB" id="A0A381UFC9"/>
<dbReference type="InterPro" id="IPR029028">
    <property type="entry name" value="Alpha/beta_knot_MTases"/>
</dbReference>
<protein>
    <recommendedName>
        <fullName evidence="6">tRNA/rRNA methyltransferase SpoU type domain-containing protein</fullName>
    </recommendedName>
</protein>
<evidence type="ECO:0000256" key="5">
    <source>
        <dbReference type="ARBA" id="ARBA00022694"/>
    </source>
</evidence>
<dbReference type="PANTHER" id="PTHR42971:SF1">
    <property type="entry name" value="TRNA (CYTIDINE(34)-2'-O)-METHYLTRANSFERASE"/>
    <property type="match status" value="1"/>
</dbReference>
<feature type="non-terminal residue" evidence="7">
    <location>
        <position position="98"/>
    </location>
</feature>
<name>A0A381UFC9_9ZZZZ</name>